<reference evidence="1 2" key="1">
    <citation type="submission" date="2018-09" db="EMBL/GenBank/DDBJ databases">
        <title>Genome sequencing of Aeromonas veronii MS-17-88.</title>
        <authorList>
            <person name="Tekedar H.C."/>
            <person name="Arick M.A."/>
            <person name="Hsu C.-Y."/>
            <person name="Thrash A."/>
            <person name="Karsi A."/>
            <person name="Lawrence M.L."/>
            <person name="Abdelhamed H."/>
        </authorList>
    </citation>
    <scope>NUCLEOTIDE SEQUENCE [LARGE SCALE GENOMIC DNA]</scope>
    <source>
        <strain evidence="1 2">MS 17-88</strain>
    </source>
</reference>
<proteinExistence type="predicted"/>
<organism evidence="1 2">
    <name type="scientific">Aeromonas veronii</name>
    <dbReference type="NCBI Taxonomy" id="654"/>
    <lineage>
        <taxon>Bacteria</taxon>
        <taxon>Pseudomonadati</taxon>
        <taxon>Pseudomonadota</taxon>
        <taxon>Gammaproteobacteria</taxon>
        <taxon>Aeromonadales</taxon>
        <taxon>Aeromonadaceae</taxon>
        <taxon>Aeromonas</taxon>
    </lineage>
</organism>
<evidence type="ECO:0000313" key="1">
    <source>
        <dbReference type="EMBL" id="RKJ83711.1"/>
    </source>
</evidence>
<dbReference type="Proteomes" id="UP000281725">
    <property type="component" value="Unassembled WGS sequence"/>
</dbReference>
<dbReference type="EMBL" id="RAWX01000010">
    <property type="protein sequence ID" value="RKJ83711.1"/>
    <property type="molecule type" value="Genomic_DNA"/>
</dbReference>
<name>A0A3A9I5H7_AERVE</name>
<sequence>MTNELPLSHTSRQWLGLVAAKAKIQPRHRGQRWLLHLTPDSPHARTVTLHLRWSGVQWQLLSLTNAEDWRTMSQPIDEICVDPTRHCFWRSQAGPVSLTEQPRVLASFLADLQRTCIHHGYRVESDPLPQEEAKDAKTTDSR</sequence>
<gene>
    <name evidence="1" type="ORF">D6R50_24355</name>
</gene>
<accession>A0A3A9I5H7</accession>
<evidence type="ECO:0000313" key="2">
    <source>
        <dbReference type="Proteomes" id="UP000281725"/>
    </source>
</evidence>
<dbReference type="RefSeq" id="WP_120416424.1">
    <property type="nucleotide sequence ID" value="NZ_RAWX01000010.1"/>
</dbReference>
<dbReference type="AlphaFoldDB" id="A0A3A9I5H7"/>
<comment type="caution">
    <text evidence="1">The sequence shown here is derived from an EMBL/GenBank/DDBJ whole genome shotgun (WGS) entry which is preliminary data.</text>
</comment>
<protein>
    <submittedName>
        <fullName evidence="1">Uncharacterized protein</fullName>
    </submittedName>
</protein>